<dbReference type="PaxDb" id="4113-PGSC0003DMT400003765"/>
<reference evidence="2" key="2">
    <citation type="submission" date="2015-06" db="UniProtKB">
        <authorList>
            <consortium name="EnsemblPlants"/>
        </authorList>
    </citation>
    <scope>IDENTIFICATION</scope>
    <source>
        <strain evidence="2">DM1-3 516 R44</strain>
    </source>
</reference>
<dbReference type="EnsemblPlants" id="PGSC0003DMT400003765">
    <property type="protein sequence ID" value="PGSC0003DMT400003765"/>
    <property type="gene ID" value="PGSC0003DMG400001492"/>
</dbReference>
<accession>M0ZMA2</accession>
<evidence type="ECO:0000256" key="1">
    <source>
        <dbReference type="SAM" id="MobiDB-lite"/>
    </source>
</evidence>
<dbReference type="eggNOG" id="KOG0242">
    <property type="taxonomic scope" value="Eukaryota"/>
</dbReference>
<name>M0ZMA2_SOLTU</name>
<sequence length="125" mass="13733">MHLPSCQESVDLRTPKKKKVLPFNLSNTSNMPNIIRSPCSPMSPSSCNIVEGEIENRAPECNNVGSAGNAFCSQKSTPVRRMDSNCISSREGTPGSRQSNSVNMKKMFKKAAEENIRSIKLMLLS</sequence>
<feature type="compositionally biased region" description="Polar residues" evidence="1">
    <location>
        <begin position="85"/>
        <end position="101"/>
    </location>
</feature>
<protein>
    <submittedName>
        <fullName evidence="2">Kinesin NACK2</fullName>
    </submittedName>
</protein>
<proteinExistence type="predicted"/>
<dbReference type="Proteomes" id="UP000011115">
    <property type="component" value="Unassembled WGS sequence"/>
</dbReference>
<dbReference type="STRING" id="4113.M0ZMA2"/>
<organism evidence="2 3">
    <name type="scientific">Solanum tuberosum</name>
    <name type="common">Potato</name>
    <dbReference type="NCBI Taxonomy" id="4113"/>
    <lineage>
        <taxon>Eukaryota</taxon>
        <taxon>Viridiplantae</taxon>
        <taxon>Streptophyta</taxon>
        <taxon>Embryophyta</taxon>
        <taxon>Tracheophyta</taxon>
        <taxon>Spermatophyta</taxon>
        <taxon>Magnoliopsida</taxon>
        <taxon>eudicotyledons</taxon>
        <taxon>Gunneridae</taxon>
        <taxon>Pentapetalae</taxon>
        <taxon>asterids</taxon>
        <taxon>lamiids</taxon>
        <taxon>Solanales</taxon>
        <taxon>Solanaceae</taxon>
        <taxon>Solanoideae</taxon>
        <taxon>Solaneae</taxon>
        <taxon>Solanum</taxon>
    </lineage>
</organism>
<evidence type="ECO:0000313" key="3">
    <source>
        <dbReference type="Proteomes" id="UP000011115"/>
    </source>
</evidence>
<evidence type="ECO:0000313" key="2">
    <source>
        <dbReference type="EnsemblPlants" id="PGSC0003DMT400003765"/>
    </source>
</evidence>
<dbReference type="AlphaFoldDB" id="M0ZMA2"/>
<dbReference type="InParanoid" id="M0ZMA2"/>
<dbReference type="HOGENOM" id="CLU_1996662_0_0_1"/>
<reference evidence="3" key="1">
    <citation type="journal article" date="2011" name="Nature">
        <title>Genome sequence and analysis of the tuber crop potato.</title>
        <authorList>
            <consortium name="The Potato Genome Sequencing Consortium"/>
        </authorList>
    </citation>
    <scope>NUCLEOTIDE SEQUENCE [LARGE SCALE GENOMIC DNA]</scope>
    <source>
        <strain evidence="3">cv. DM1-3 516 R44</strain>
    </source>
</reference>
<keyword evidence="3" id="KW-1185">Reference proteome</keyword>
<dbReference type="Gramene" id="PGSC0003DMT400003765">
    <property type="protein sequence ID" value="PGSC0003DMT400003765"/>
    <property type="gene ID" value="PGSC0003DMG400001492"/>
</dbReference>
<feature type="region of interest" description="Disordered" evidence="1">
    <location>
        <begin position="82"/>
        <end position="101"/>
    </location>
</feature>